<dbReference type="InterPro" id="IPR001841">
    <property type="entry name" value="Znf_RING"/>
</dbReference>
<dbReference type="CDD" id="cd16494">
    <property type="entry name" value="RING-CH-C4HC3_ZSWM2"/>
    <property type="match status" value="1"/>
</dbReference>
<dbReference type="Pfam" id="PF13639">
    <property type="entry name" value="zf-RING_2"/>
    <property type="match status" value="1"/>
</dbReference>
<feature type="domain" description="SWIM-type" evidence="4">
    <location>
        <begin position="172"/>
        <end position="204"/>
    </location>
</feature>
<dbReference type="PANTHER" id="PTHR21540">
    <property type="entry name" value="RING FINGER AND SWIM DOMAIN-CONTAINING PROTEIN 2"/>
    <property type="match status" value="1"/>
</dbReference>
<reference evidence="6" key="1">
    <citation type="journal article" date="2017" name="Genome Biol.">
        <title>Comparative genomics reveals high biological diversity and specific adaptations in the industrially and medically important fungal genus Aspergillus.</title>
        <authorList>
            <person name="de Vries R.P."/>
            <person name="Riley R."/>
            <person name="Wiebenga A."/>
            <person name="Aguilar-Osorio G."/>
            <person name="Amillis S."/>
            <person name="Uchima C.A."/>
            <person name="Anderluh G."/>
            <person name="Asadollahi M."/>
            <person name="Askin M."/>
            <person name="Barry K."/>
            <person name="Battaglia E."/>
            <person name="Bayram O."/>
            <person name="Benocci T."/>
            <person name="Braus-Stromeyer S.A."/>
            <person name="Caldana C."/>
            <person name="Canovas D."/>
            <person name="Cerqueira G.C."/>
            <person name="Chen F."/>
            <person name="Chen W."/>
            <person name="Choi C."/>
            <person name="Clum A."/>
            <person name="Dos Santos R.A."/>
            <person name="Damasio A.R."/>
            <person name="Diallinas G."/>
            <person name="Emri T."/>
            <person name="Fekete E."/>
            <person name="Flipphi M."/>
            <person name="Freyberg S."/>
            <person name="Gallo A."/>
            <person name="Gournas C."/>
            <person name="Habgood R."/>
            <person name="Hainaut M."/>
            <person name="Harispe M.L."/>
            <person name="Henrissat B."/>
            <person name="Hilden K.S."/>
            <person name="Hope R."/>
            <person name="Hossain A."/>
            <person name="Karabika E."/>
            <person name="Karaffa L."/>
            <person name="Karanyi Z."/>
            <person name="Krasevec N."/>
            <person name="Kuo A."/>
            <person name="Kusch H."/>
            <person name="LaButti K."/>
            <person name="Lagendijk E.L."/>
            <person name="Lapidus A."/>
            <person name="Levasseur A."/>
            <person name="Lindquist E."/>
            <person name="Lipzen A."/>
            <person name="Logrieco A.F."/>
            <person name="MacCabe A."/>
            <person name="Maekelae M.R."/>
            <person name="Malavazi I."/>
            <person name="Melin P."/>
            <person name="Meyer V."/>
            <person name="Mielnichuk N."/>
            <person name="Miskei M."/>
            <person name="Molnar A.P."/>
            <person name="Mule G."/>
            <person name="Ngan C.Y."/>
            <person name="Orejas M."/>
            <person name="Orosz E."/>
            <person name="Ouedraogo J.P."/>
            <person name="Overkamp K.M."/>
            <person name="Park H.-S."/>
            <person name="Perrone G."/>
            <person name="Piumi F."/>
            <person name="Punt P.J."/>
            <person name="Ram A.F."/>
            <person name="Ramon A."/>
            <person name="Rauscher S."/>
            <person name="Record E."/>
            <person name="Riano-Pachon D.M."/>
            <person name="Robert V."/>
            <person name="Roehrig J."/>
            <person name="Ruller R."/>
            <person name="Salamov A."/>
            <person name="Salih N.S."/>
            <person name="Samson R.A."/>
            <person name="Sandor E."/>
            <person name="Sanguinetti M."/>
            <person name="Schuetze T."/>
            <person name="Sepcic K."/>
            <person name="Shelest E."/>
            <person name="Sherlock G."/>
            <person name="Sophianopoulou V."/>
            <person name="Squina F.M."/>
            <person name="Sun H."/>
            <person name="Susca A."/>
            <person name="Todd R.B."/>
            <person name="Tsang A."/>
            <person name="Unkles S.E."/>
            <person name="van de Wiele N."/>
            <person name="van Rossen-Uffink D."/>
            <person name="Oliveira J.V."/>
            <person name="Vesth T.C."/>
            <person name="Visser J."/>
            <person name="Yu J.-H."/>
            <person name="Zhou M."/>
            <person name="Andersen M.R."/>
            <person name="Archer D.B."/>
            <person name="Baker S.E."/>
            <person name="Benoit I."/>
            <person name="Brakhage A.A."/>
            <person name="Braus G.H."/>
            <person name="Fischer R."/>
            <person name="Frisvad J.C."/>
            <person name="Goldman G.H."/>
            <person name="Houbraken J."/>
            <person name="Oakley B."/>
            <person name="Pocsi I."/>
            <person name="Scazzocchio C."/>
            <person name="Seiboth B."/>
            <person name="vanKuyk P.A."/>
            <person name="Wortman J."/>
            <person name="Dyer P.S."/>
            <person name="Grigoriev I.V."/>
        </authorList>
    </citation>
    <scope>NUCLEOTIDE SEQUENCE [LARGE SCALE GENOMIC DNA]</scope>
    <source>
        <strain evidence="6">DTO 134E9</strain>
    </source>
</reference>
<dbReference type="SUPFAM" id="SSF57850">
    <property type="entry name" value="RING/U-box"/>
    <property type="match status" value="1"/>
</dbReference>
<feature type="domain" description="RING-type" evidence="3">
    <location>
        <begin position="251"/>
        <end position="299"/>
    </location>
</feature>
<proteinExistence type="predicted"/>
<gene>
    <name evidence="5" type="ORF">ASPWEDRAFT_34716</name>
</gene>
<feature type="compositionally biased region" description="Basic and acidic residues" evidence="2">
    <location>
        <begin position="18"/>
        <end position="41"/>
    </location>
</feature>
<evidence type="ECO:0000259" key="3">
    <source>
        <dbReference type="PROSITE" id="PS50089"/>
    </source>
</evidence>
<dbReference type="OrthoDB" id="2122982at2759"/>
<dbReference type="InterPro" id="IPR013083">
    <property type="entry name" value="Znf_RING/FYVE/PHD"/>
</dbReference>
<dbReference type="InterPro" id="IPR007527">
    <property type="entry name" value="Znf_SWIM"/>
</dbReference>
<protein>
    <recommendedName>
        <fullName evidence="7">Anaphase-promoting complex subunit 11</fullName>
    </recommendedName>
</protein>
<dbReference type="PROSITE" id="PS50966">
    <property type="entry name" value="ZF_SWIM"/>
    <property type="match status" value="1"/>
</dbReference>
<dbReference type="AlphaFoldDB" id="A0A1L9S241"/>
<keyword evidence="6" id="KW-1185">Reference proteome</keyword>
<keyword evidence="1" id="KW-0479">Metal-binding</keyword>
<evidence type="ECO:0000259" key="4">
    <source>
        <dbReference type="PROSITE" id="PS50966"/>
    </source>
</evidence>
<dbReference type="STRING" id="1073089.A0A1L9S241"/>
<dbReference type="Gene3D" id="3.30.40.10">
    <property type="entry name" value="Zinc/RING finger domain, C3HC4 (zinc finger)"/>
    <property type="match status" value="1"/>
</dbReference>
<keyword evidence="1" id="KW-0862">Zinc</keyword>
<dbReference type="InterPro" id="IPR039903">
    <property type="entry name" value="Zswim2"/>
</dbReference>
<dbReference type="VEuPathDB" id="FungiDB:ASPWEDRAFT_34716"/>
<sequence length="365" mass="41143">MVTAAPRLLRDSTLSAEGPERVEAWKRQDRQYMNESLKEIKPNLPKVAKRKPEAQPESSRASSKYARRGRGDDVAGSSRSAAVIDLTGDEPVSKPTKTRPTKTQKSKILPDGPLPEKRARPFRKHPPKTYLERLARATSQRMFVLGHSFTGTGEGEALEMNFDIAGSTGNIYKTVIRKVPTCDCPDSAKGNQCKHICYALVKALKAPEHLQYQLAFLSSELREIYEGSPLSRQQDKAEDNDGNRKAVEGDCPICFMEFEPDKEEIIWCQAACGNNIHKTCFNQWAASQRHREVRCVYCRSPWQADTSNLNLESLKKQGHISEDGYVNVADQLGLSGARDYSSYHQPWGYRGSFSSGWRRGYGRYY</sequence>
<dbReference type="GeneID" id="63749923"/>
<dbReference type="Proteomes" id="UP000184383">
    <property type="component" value="Unassembled WGS sequence"/>
</dbReference>
<dbReference type="RefSeq" id="XP_040694890.1">
    <property type="nucleotide sequence ID" value="XM_040834075.1"/>
</dbReference>
<dbReference type="EMBL" id="KV878209">
    <property type="protein sequence ID" value="OJJ41214.1"/>
    <property type="molecule type" value="Genomic_DNA"/>
</dbReference>
<evidence type="ECO:0000256" key="2">
    <source>
        <dbReference type="SAM" id="MobiDB-lite"/>
    </source>
</evidence>
<feature type="compositionally biased region" description="Basic residues" evidence="2">
    <location>
        <begin position="96"/>
        <end position="105"/>
    </location>
</feature>
<dbReference type="GO" id="GO:0008270">
    <property type="term" value="F:zinc ion binding"/>
    <property type="evidence" value="ECO:0007669"/>
    <property type="project" value="UniProtKB-KW"/>
</dbReference>
<evidence type="ECO:0008006" key="7">
    <source>
        <dbReference type="Google" id="ProtNLM"/>
    </source>
</evidence>
<dbReference type="PROSITE" id="PS50089">
    <property type="entry name" value="ZF_RING_2"/>
    <property type="match status" value="1"/>
</dbReference>
<accession>A0A1L9S241</accession>
<evidence type="ECO:0000256" key="1">
    <source>
        <dbReference type="PROSITE-ProRule" id="PRU00175"/>
    </source>
</evidence>
<evidence type="ECO:0000313" key="5">
    <source>
        <dbReference type="EMBL" id="OJJ41214.1"/>
    </source>
</evidence>
<dbReference type="GO" id="GO:0061630">
    <property type="term" value="F:ubiquitin protein ligase activity"/>
    <property type="evidence" value="ECO:0007669"/>
    <property type="project" value="InterPro"/>
</dbReference>
<keyword evidence="1" id="KW-0863">Zinc-finger</keyword>
<evidence type="ECO:0000313" key="6">
    <source>
        <dbReference type="Proteomes" id="UP000184383"/>
    </source>
</evidence>
<feature type="region of interest" description="Disordered" evidence="2">
    <location>
        <begin position="1"/>
        <end position="126"/>
    </location>
</feature>
<dbReference type="PANTHER" id="PTHR21540:SF0">
    <property type="entry name" value="PHD FAMILY PROTEIN"/>
    <property type="match status" value="1"/>
</dbReference>
<name>A0A1L9S241_ASPWE</name>
<organism evidence="5 6">
    <name type="scientific">Aspergillus wentii DTO 134E9</name>
    <dbReference type="NCBI Taxonomy" id="1073089"/>
    <lineage>
        <taxon>Eukaryota</taxon>
        <taxon>Fungi</taxon>
        <taxon>Dikarya</taxon>
        <taxon>Ascomycota</taxon>
        <taxon>Pezizomycotina</taxon>
        <taxon>Eurotiomycetes</taxon>
        <taxon>Eurotiomycetidae</taxon>
        <taxon>Eurotiales</taxon>
        <taxon>Aspergillaceae</taxon>
        <taxon>Aspergillus</taxon>
        <taxon>Aspergillus subgen. Cremei</taxon>
    </lineage>
</organism>